<dbReference type="AlphaFoldDB" id="Q4TJ94"/>
<reference evidence="2" key="1">
    <citation type="journal article" date="2004" name="Nature">
        <title>Genome duplication in the teleost fish Tetraodon nigroviridis reveals the early vertebrate proto-karyotype.</title>
        <authorList>
            <person name="Jaillon O."/>
            <person name="Aury J.-M."/>
            <person name="Brunet F."/>
            <person name="Petit J.-L."/>
            <person name="Stange-Thomann N."/>
            <person name="Mauceli E."/>
            <person name="Bouneau L."/>
            <person name="Fischer C."/>
            <person name="Ozouf-Costaz C."/>
            <person name="Bernot A."/>
            <person name="Nicaud S."/>
            <person name="Jaffe D."/>
            <person name="Fisher S."/>
            <person name="Lutfalla G."/>
            <person name="Dossat C."/>
            <person name="Segurens B."/>
            <person name="Dasilva C."/>
            <person name="Salanoubat M."/>
            <person name="Levy M."/>
            <person name="Boudet N."/>
            <person name="Castellano S."/>
            <person name="Anthouard V."/>
            <person name="Jubin C."/>
            <person name="Castelli V."/>
            <person name="Katinka M."/>
            <person name="Vacherie B."/>
            <person name="Biemont C."/>
            <person name="Skalli Z."/>
            <person name="Cattolico L."/>
            <person name="Poulain J."/>
            <person name="De Berardinis V."/>
            <person name="Cruaud C."/>
            <person name="Duprat S."/>
            <person name="Brottier P."/>
            <person name="Coutanceau J.-P."/>
            <person name="Gouzy J."/>
            <person name="Parra G."/>
            <person name="Lardier G."/>
            <person name="Chapple C."/>
            <person name="McKernan K.J."/>
            <person name="McEwan P."/>
            <person name="Bosak S."/>
            <person name="Kellis M."/>
            <person name="Volff J.-N."/>
            <person name="Guigo R."/>
            <person name="Zody M.C."/>
            <person name="Mesirov J."/>
            <person name="Lindblad-Toh K."/>
            <person name="Birren B."/>
            <person name="Nusbaum C."/>
            <person name="Kahn D."/>
            <person name="Robinson-Rechavi M."/>
            <person name="Laudet V."/>
            <person name="Schachter V."/>
            <person name="Quetier F."/>
            <person name="Saurin W."/>
            <person name="Scarpelli C."/>
            <person name="Wincker P."/>
            <person name="Lander E.S."/>
            <person name="Weissenbach J."/>
            <person name="Roest Crollius H."/>
        </authorList>
    </citation>
    <scope>NUCLEOTIDE SEQUENCE [LARGE SCALE GENOMIC DNA]</scope>
</reference>
<comment type="caution">
    <text evidence="2">The sequence shown here is derived from an EMBL/GenBank/DDBJ whole genome shotgun (WGS) entry which is preliminary data.</text>
</comment>
<organism evidence="2">
    <name type="scientific">Tetraodon nigroviridis</name>
    <name type="common">Spotted green pufferfish</name>
    <name type="synonym">Chelonodon nigroviridis</name>
    <dbReference type="NCBI Taxonomy" id="99883"/>
    <lineage>
        <taxon>Eukaryota</taxon>
        <taxon>Metazoa</taxon>
        <taxon>Chordata</taxon>
        <taxon>Craniata</taxon>
        <taxon>Vertebrata</taxon>
        <taxon>Euteleostomi</taxon>
        <taxon>Actinopterygii</taxon>
        <taxon>Neopterygii</taxon>
        <taxon>Teleostei</taxon>
        <taxon>Neoteleostei</taxon>
        <taxon>Acanthomorphata</taxon>
        <taxon>Eupercaria</taxon>
        <taxon>Tetraodontiformes</taxon>
        <taxon>Tetradontoidea</taxon>
        <taxon>Tetraodontidae</taxon>
        <taxon>Tetraodon</taxon>
    </lineage>
</organism>
<proteinExistence type="predicted"/>
<dbReference type="EMBL" id="CAAE01000355">
    <property type="protein sequence ID" value="CAF87038.1"/>
    <property type="molecule type" value="Genomic_DNA"/>
</dbReference>
<sequence length="97" mass="9467">RRAEAAEGENHLHADAAGGAGGALRQDALPRRLHEGGGGPEDQPARVPGPGQAGGVKGHPAPPCLLTSSGLSSVRSGSRTGGPSVGSSRAAAPRPKP</sequence>
<evidence type="ECO:0000313" key="2">
    <source>
        <dbReference type="EMBL" id="CAF87038.1"/>
    </source>
</evidence>
<protein>
    <submittedName>
        <fullName evidence="2">(spotted green pufferfish) hypothetical protein</fullName>
    </submittedName>
</protein>
<accession>Q4TJ94</accession>
<reference evidence="2" key="2">
    <citation type="submission" date="2004-02" db="EMBL/GenBank/DDBJ databases">
        <authorList>
            <consortium name="Genoscope"/>
            <consortium name="Whitehead Institute Centre for Genome Research"/>
        </authorList>
    </citation>
    <scope>NUCLEOTIDE SEQUENCE</scope>
</reference>
<feature type="compositionally biased region" description="Basic and acidic residues" evidence="1">
    <location>
        <begin position="1"/>
        <end position="14"/>
    </location>
</feature>
<dbReference type="KEGG" id="tng:GSTEN00001884G001"/>
<feature type="compositionally biased region" description="Low complexity" evidence="1">
    <location>
        <begin position="66"/>
        <end position="78"/>
    </location>
</feature>
<name>Q4TJ94_TETNG</name>
<gene>
    <name evidence="2" type="ORF">GSTENG00001884001</name>
</gene>
<feature type="region of interest" description="Disordered" evidence="1">
    <location>
        <begin position="1"/>
        <end position="97"/>
    </location>
</feature>
<evidence type="ECO:0000256" key="1">
    <source>
        <dbReference type="SAM" id="MobiDB-lite"/>
    </source>
</evidence>
<feature type="non-terminal residue" evidence="2">
    <location>
        <position position="1"/>
    </location>
</feature>